<reference evidence="2 3" key="1">
    <citation type="journal article" date="2015" name="Genome Announc.">
        <title>Expanding the biotechnology potential of lactobacilli through comparative genomics of 213 strains and associated genera.</title>
        <authorList>
            <person name="Sun Z."/>
            <person name="Harris H.M."/>
            <person name="McCann A."/>
            <person name="Guo C."/>
            <person name="Argimon S."/>
            <person name="Zhang W."/>
            <person name="Yang X."/>
            <person name="Jeffery I.B."/>
            <person name="Cooney J.C."/>
            <person name="Kagawa T.F."/>
            <person name="Liu W."/>
            <person name="Song Y."/>
            <person name="Salvetti E."/>
            <person name="Wrobel A."/>
            <person name="Rasinkangas P."/>
            <person name="Parkhill J."/>
            <person name="Rea M.C."/>
            <person name="O'Sullivan O."/>
            <person name="Ritari J."/>
            <person name="Douillard F.P."/>
            <person name="Paul Ross R."/>
            <person name="Yang R."/>
            <person name="Briner A.E."/>
            <person name="Felis G.E."/>
            <person name="de Vos W.M."/>
            <person name="Barrangou R."/>
            <person name="Klaenhammer T.R."/>
            <person name="Caufield P.W."/>
            <person name="Cui Y."/>
            <person name="Zhang H."/>
            <person name="O'Toole P.W."/>
        </authorList>
    </citation>
    <scope>NUCLEOTIDE SEQUENCE [LARGE SCALE GENOMIC DNA]</scope>
    <source>
        <strain evidence="2 3">DSM 21115</strain>
    </source>
</reference>
<gene>
    <name evidence="2" type="ORF">DY78_GL002457</name>
</gene>
<comment type="caution">
    <text evidence="2">The sequence shown here is derived from an EMBL/GenBank/DDBJ whole genome shotgun (WGS) entry which is preliminary data.</text>
</comment>
<dbReference type="Gene3D" id="3.40.50.1820">
    <property type="entry name" value="alpha/beta hydrolase"/>
    <property type="match status" value="1"/>
</dbReference>
<dbReference type="InterPro" id="IPR029058">
    <property type="entry name" value="AB_hydrolase_fold"/>
</dbReference>
<protein>
    <submittedName>
        <fullName evidence="2">Tannase</fullName>
    </submittedName>
</protein>
<name>A0A0R2NRK2_9LACO</name>
<dbReference type="ESTHER" id="9laco-a0a0r2nrk2">
    <property type="family name" value="Tannase_Bact"/>
</dbReference>
<evidence type="ECO:0000313" key="2">
    <source>
        <dbReference type="EMBL" id="KRO28329.1"/>
    </source>
</evidence>
<keyword evidence="3" id="KW-1185">Reference proteome</keyword>
<sequence length="466" mass="50772">MTQLEFDTAQFQPQLVTLDGQTVRYQAACDIPYVAQPVDDIQQLNIFVPAAYFEGGTLNGYTAATAPIFMPNTVGGYMPGPRDYPGNQQQPTNSKTLIQALRRGYVVVSAGLRGWSQQNAAGDFIGKAPAFIVDMKAAIRYVKANQGRFPGNTDRIITNGTSAGGATSALVGASGNAKFFEPALAKLGAAQATDDIFAVSAYCPIHNLEHADMAYEWEFNGINDWHRYKMDFSGAQPKFTPWAGTLTAAQQAQSAVLKAQFATYLNSLQLTDTAGAQLTLDADGNGSFRELVRQTVMASAQTALDQGVDIHKYAGFEVNAGRVTDLDLTAYFVSITRMKAVPAFDELDLSSPETKLFGDAQTPAKHFTTFASEHSTVPAKLASYELVTNVNPVTYLLHDQSTRAKHWRVRHGAADRDTSFAIPLILVTLLQNRGLDVDFTLPWDTPHSGDYDLGELFTWIDQLCQP</sequence>
<feature type="domain" description="BD-FAE-like" evidence="1">
    <location>
        <begin position="89"/>
        <end position="209"/>
    </location>
</feature>
<dbReference type="Pfam" id="PF20434">
    <property type="entry name" value="BD-FAE"/>
    <property type="match status" value="1"/>
</dbReference>
<evidence type="ECO:0000313" key="3">
    <source>
        <dbReference type="Proteomes" id="UP000050920"/>
    </source>
</evidence>
<dbReference type="Proteomes" id="UP000050920">
    <property type="component" value="Unassembled WGS sequence"/>
</dbReference>
<dbReference type="SUPFAM" id="SSF53474">
    <property type="entry name" value="alpha/beta-Hydrolases"/>
    <property type="match status" value="1"/>
</dbReference>
<dbReference type="AlphaFoldDB" id="A0A0R2NRK2"/>
<organism evidence="2 3">
    <name type="scientific">Lactiplantibacillus fabifermentans DSM 21115</name>
    <dbReference type="NCBI Taxonomy" id="1413187"/>
    <lineage>
        <taxon>Bacteria</taxon>
        <taxon>Bacillati</taxon>
        <taxon>Bacillota</taxon>
        <taxon>Bacilli</taxon>
        <taxon>Lactobacillales</taxon>
        <taxon>Lactobacillaceae</taxon>
        <taxon>Lactiplantibacillus</taxon>
    </lineage>
</organism>
<proteinExistence type="predicted"/>
<evidence type="ECO:0000259" key="1">
    <source>
        <dbReference type="Pfam" id="PF20434"/>
    </source>
</evidence>
<dbReference type="RefSeq" id="WP_081754430.1">
    <property type="nucleotide sequence ID" value="NZ_AYGX02000046.1"/>
</dbReference>
<dbReference type="InterPro" id="IPR048124">
    <property type="entry name" value="Tannase_B"/>
</dbReference>
<dbReference type="InterPro" id="IPR049492">
    <property type="entry name" value="BD-FAE-like_dom"/>
</dbReference>
<dbReference type="NCBIfam" id="NF041556">
    <property type="entry name" value="tannase_B"/>
    <property type="match status" value="1"/>
</dbReference>
<dbReference type="EMBL" id="AYGX02000046">
    <property type="protein sequence ID" value="KRO28329.1"/>
    <property type="molecule type" value="Genomic_DNA"/>
</dbReference>
<accession>A0A0R2NRK2</accession>